<dbReference type="InterPro" id="IPR000182">
    <property type="entry name" value="GNAT_dom"/>
</dbReference>
<dbReference type="Gene3D" id="3.40.630.30">
    <property type="match status" value="1"/>
</dbReference>
<reference evidence="2 3" key="2">
    <citation type="journal article" date="2011" name="J. Bacteriol.">
        <title>Complete genome sequence of a carbon monoxide-utilizing acetogen, Eubacterium limosum KIST612.</title>
        <authorList>
            <person name="Roh H."/>
            <person name="Ko H.J."/>
            <person name="Kim D."/>
            <person name="Choi D.G."/>
            <person name="Park S."/>
            <person name="Kim S."/>
            <person name="Chang I.S."/>
            <person name="Choi I.G."/>
        </authorList>
    </citation>
    <scope>NUCLEOTIDE SEQUENCE [LARGE SCALE GENOMIC DNA]</scope>
    <source>
        <strain evidence="2 3">KIST612</strain>
    </source>
</reference>
<dbReference type="HOGENOM" id="CLU_113231_1_1_9"/>
<accession>E3GDP2</accession>
<evidence type="ECO:0000259" key="1">
    <source>
        <dbReference type="PROSITE" id="PS51186"/>
    </source>
</evidence>
<dbReference type="RefSeq" id="WP_013380293.1">
    <property type="nucleotide sequence ID" value="NZ_JANFYW010000001.1"/>
</dbReference>
<evidence type="ECO:0000313" key="3">
    <source>
        <dbReference type="Proteomes" id="UP000006873"/>
    </source>
</evidence>
<proteinExistence type="predicted"/>
<dbReference type="InterPro" id="IPR016181">
    <property type="entry name" value="Acyl_CoA_acyltransferase"/>
</dbReference>
<organism evidence="2 3">
    <name type="scientific">Eubacterium callanderi</name>
    <dbReference type="NCBI Taxonomy" id="53442"/>
    <lineage>
        <taxon>Bacteria</taxon>
        <taxon>Bacillati</taxon>
        <taxon>Bacillota</taxon>
        <taxon>Clostridia</taxon>
        <taxon>Eubacteriales</taxon>
        <taxon>Eubacteriaceae</taxon>
        <taxon>Eubacterium</taxon>
    </lineage>
</organism>
<name>E3GDP2_9FIRM</name>
<dbReference type="PANTHER" id="PTHR39173">
    <property type="entry name" value="ACETYLTRANSFERASE"/>
    <property type="match status" value="1"/>
</dbReference>
<reference key="1">
    <citation type="submission" date="2010-09" db="EMBL/GenBank/DDBJ databases">
        <authorList>
            <person name="Roh H."/>
            <person name="Ko H.-J."/>
            <person name="Kim D."/>
            <person name="Choi D.G."/>
            <person name="Park S."/>
            <person name="Kim S."/>
            <person name="Kim K.H."/>
            <person name="Chang I.S."/>
            <person name="Choi I.-G."/>
        </authorList>
    </citation>
    <scope>NUCLEOTIDE SEQUENCE</scope>
    <source>
        <strain>KIST612</strain>
    </source>
</reference>
<protein>
    <recommendedName>
        <fullName evidence="1">N-acetyltransferase domain-containing protein</fullName>
    </recommendedName>
</protein>
<dbReference type="EMBL" id="CP002273">
    <property type="protein sequence ID" value="ADO36972.1"/>
    <property type="molecule type" value="Genomic_DNA"/>
</dbReference>
<dbReference type="PROSITE" id="PS51186">
    <property type="entry name" value="GNAT"/>
    <property type="match status" value="1"/>
</dbReference>
<gene>
    <name evidence="2" type="ordered locus">ELI_1989</name>
</gene>
<dbReference type="KEGG" id="elm:ELI_1989"/>
<sequence length="184" mass="21224">MIKNKYKRYELEAAVMLYLKALNTADTRQEYQFFQEIQSESGFLNPYHGISYSDFVHQAVPERIDASRGIGVAEGLVPDTYFFLWEDTQIVGLFKIRHYLNDFLKKDWGHLAYAILPEYRGRGYGTKGLALAVEVCKGLLPPGEDEIYLSCYLDNTASLRVMLKNGATIHHHNSTDYFTRIKIR</sequence>
<evidence type="ECO:0000313" key="2">
    <source>
        <dbReference type="EMBL" id="ADO36972.1"/>
    </source>
</evidence>
<dbReference type="AlphaFoldDB" id="E3GDP2"/>
<keyword evidence="3" id="KW-1185">Reference proteome</keyword>
<dbReference type="Pfam" id="PF00583">
    <property type="entry name" value="Acetyltransf_1"/>
    <property type="match status" value="1"/>
</dbReference>
<dbReference type="CDD" id="cd04301">
    <property type="entry name" value="NAT_SF"/>
    <property type="match status" value="1"/>
</dbReference>
<dbReference type="PANTHER" id="PTHR39173:SF1">
    <property type="entry name" value="ACETYLTRANSFERASE"/>
    <property type="match status" value="1"/>
</dbReference>
<dbReference type="GO" id="GO:0016747">
    <property type="term" value="F:acyltransferase activity, transferring groups other than amino-acyl groups"/>
    <property type="evidence" value="ECO:0007669"/>
    <property type="project" value="InterPro"/>
</dbReference>
<dbReference type="eggNOG" id="COG3981">
    <property type="taxonomic scope" value="Bacteria"/>
</dbReference>
<feature type="domain" description="N-acetyltransferase" evidence="1">
    <location>
        <begin position="17"/>
        <end position="184"/>
    </location>
</feature>
<dbReference type="SUPFAM" id="SSF55729">
    <property type="entry name" value="Acyl-CoA N-acyltransferases (Nat)"/>
    <property type="match status" value="1"/>
</dbReference>
<dbReference type="Proteomes" id="UP000006873">
    <property type="component" value="Chromosome"/>
</dbReference>